<gene>
    <name evidence="2" type="ORF">OLC1_LOCUS3323</name>
</gene>
<proteinExistence type="predicted"/>
<dbReference type="AlphaFoldDB" id="A0AAV1C8A0"/>
<reference evidence="2" key="1">
    <citation type="submission" date="2023-03" db="EMBL/GenBank/DDBJ databases">
        <authorList>
            <person name="Julca I."/>
        </authorList>
    </citation>
    <scope>NUCLEOTIDE SEQUENCE</scope>
</reference>
<dbReference type="Proteomes" id="UP001161247">
    <property type="component" value="Chromosome 1"/>
</dbReference>
<feature type="region of interest" description="Disordered" evidence="1">
    <location>
        <begin position="1"/>
        <end position="33"/>
    </location>
</feature>
<evidence type="ECO:0000313" key="3">
    <source>
        <dbReference type="Proteomes" id="UP001161247"/>
    </source>
</evidence>
<name>A0AAV1C8A0_OLDCO</name>
<evidence type="ECO:0000256" key="1">
    <source>
        <dbReference type="SAM" id="MobiDB-lite"/>
    </source>
</evidence>
<accession>A0AAV1C8A0</accession>
<protein>
    <submittedName>
        <fullName evidence="2">OLC1v1026404C1</fullName>
    </submittedName>
</protein>
<feature type="compositionally biased region" description="Polar residues" evidence="1">
    <location>
        <begin position="1"/>
        <end position="16"/>
    </location>
</feature>
<keyword evidence="3" id="KW-1185">Reference proteome</keyword>
<sequence>MGGSNLAYSDTTWQTSPMPPHPPNRKGGERERTILRKPPPRFDVIIGRFPSARRKRIGRNHAFELKYFQRQLRRSQIGVVSLKLYKTTKRHLSRAVADHRTIRCIPVIFCYFHT</sequence>
<dbReference type="EMBL" id="OX459118">
    <property type="protein sequence ID" value="CAI9091383.1"/>
    <property type="molecule type" value="Genomic_DNA"/>
</dbReference>
<evidence type="ECO:0000313" key="2">
    <source>
        <dbReference type="EMBL" id="CAI9091383.1"/>
    </source>
</evidence>
<organism evidence="2 3">
    <name type="scientific">Oldenlandia corymbosa var. corymbosa</name>
    <dbReference type="NCBI Taxonomy" id="529605"/>
    <lineage>
        <taxon>Eukaryota</taxon>
        <taxon>Viridiplantae</taxon>
        <taxon>Streptophyta</taxon>
        <taxon>Embryophyta</taxon>
        <taxon>Tracheophyta</taxon>
        <taxon>Spermatophyta</taxon>
        <taxon>Magnoliopsida</taxon>
        <taxon>eudicotyledons</taxon>
        <taxon>Gunneridae</taxon>
        <taxon>Pentapetalae</taxon>
        <taxon>asterids</taxon>
        <taxon>lamiids</taxon>
        <taxon>Gentianales</taxon>
        <taxon>Rubiaceae</taxon>
        <taxon>Rubioideae</taxon>
        <taxon>Spermacoceae</taxon>
        <taxon>Hedyotis-Oldenlandia complex</taxon>
        <taxon>Oldenlandia</taxon>
    </lineage>
</organism>